<proteinExistence type="predicted"/>
<dbReference type="GO" id="GO:0004650">
    <property type="term" value="F:polygalacturonase activity"/>
    <property type="evidence" value="ECO:0007669"/>
    <property type="project" value="InterPro"/>
</dbReference>
<organism evidence="4 5">
    <name type="scientific">Thyridium curvatum</name>
    <dbReference type="NCBI Taxonomy" id="1093900"/>
    <lineage>
        <taxon>Eukaryota</taxon>
        <taxon>Fungi</taxon>
        <taxon>Dikarya</taxon>
        <taxon>Ascomycota</taxon>
        <taxon>Pezizomycotina</taxon>
        <taxon>Sordariomycetes</taxon>
        <taxon>Sordariomycetidae</taxon>
        <taxon>Thyridiales</taxon>
        <taxon>Thyridiaceae</taxon>
        <taxon>Thyridium</taxon>
    </lineage>
</organism>
<dbReference type="PANTHER" id="PTHR33928">
    <property type="entry name" value="POLYGALACTURONASE QRT3"/>
    <property type="match status" value="1"/>
</dbReference>
<evidence type="ECO:0000259" key="3">
    <source>
        <dbReference type="Pfam" id="PF12708"/>
    </source>
</evidence>
<dbReference type="CDD" id="cd23668">
    <property type="entry name" value="GH55_beta13glucanase-like"/>
    <property type="match status" value="1"/>
</dbReference>
<keyword evidence="5" id="KW-1185">Reference proteome</keyword>
<dbReference type="OrthoDB" id="1046782at2759"/>
<dbReference type="InParanoid" id="A0A507BFB1"/>
<feature type="compositionally biased region" description="Low complexity" evidence="1">
    <location>
        <begin position="1484"/>
        <end position="1497"/>
    </location>
</feature>
<keyword evidence="2" id="KW-0732">Signal</keyword>
<evidence type="ECO:0000256" key="2">
    <source>
        <dbReference type="SAM" id="SignalP"/>
    </source>
</evidence>
<evidence type="ECO:0000313" key="4">
    <source>
        <dbReference type="EMBL" id="TPX15651.1"/>
    </source>
</evidence>
<dbReference type="RefSeq" id="XP_030997362.1">
    <property type="nucleotide sequence ID" value="XM_031138750.1"/>
</dbReference>
<dbReference type="STRING" id="1093900.A0A507BFB1"/>
<dbReference type="Pfam" id="PF12708">
    <property type="entry name" value="Pect-lyase_RHGA_epim"/>
    <property type="match status" value="2"/>
</dbReference>
<feature type="signal peptide" evidence="2">
    <location>
        <begin position="1"/>
        <end position="19"/>
    </location>
</feature>
<feature type="domain" description="Rhamnogalacturonase A/B/Epimerase-like pectate lyase" evidence="3">
    <location>
        <begin position="890"/>
        <end position="947"/>
    </location>
</feature>
<evidence type="ECO:0000313" key="5">
    <source>
        <dbReference type="Proteomes" id="UP000319257"/>
    </source>
</evidence>
<dbReference type="SUPFAM" id="SSF51126">
    <property type="entry name" value="Pectin lyase-like"/>
    <property type="match status" value="2"/>
</dbReference>
<feature type="chain" id="PRO_5021219003" description="Rhamnogalacturonase A/B/Epimerase-like pectate lyase domain-containing protein" evidence="2">
    <location>
        <begin position="20"/>
        <end position="1625"/>
    </location>
</feature>
<dbReference type="Gene3D" id="2.160.20.10">
    <property type="entry name" value="Single-stranded right-handed beta-helix, Pectin lyase-like"/>
    <property type="match status" value="2"/>
</dbReference>
<dbReference type="InterPro" id="IPR011050">
    <property type="entry name" value="Pectin_lyase_fold/virulence"/>
</dbReference>
<dbReference type="InterPro" id="IPR024535">
    <property type="entry name" value="RHGA/B-epi-like_pectate_lyase"/>
</dbReference>
<evidence type="ECO:0000256" key="1">
    <source>
        <dbReference type="SAM" id="MobiDB-lite"/>
    </source>
</evidence>
<feature type="region of interest" description="Disordered" evidence="1">
    <location>
        <begin position="1480"/>
        <end position="1512"/>
    </location>
</feature>
<gene>
    <name evidence="4" type="ORF">E0L32_004349</name>
</gene>
<reference evidence="4 5" key="1">
    <citation type="submission" date="2019-06" db="EMBL/GenBank/DDBJ databases">
        <title>Draft genome sequence of the filamentous fungus Phialemoniopsis curvata isolated from diesel fuel.</title>
        <authorList>
            <person name="Varaljay V.A."/>
            <person name="Lyon W.J."/>
            <person name="Crouch A.L."/>
            <person name="Drake C.E."/>
            <person name="Hollomon J.M."/>
            <person name="Nadeau L.J."/>
            <person name="Nunn H.S."/>
            <person name="Stevenson B.S."/>
            <person name="Bojanowski C.L."/>
            <person name="Crookes-Goodson W.J."/>
        </authorList>
    </citation>
    <scope>NUCLEOTIDE SEQUENCE [LARGE SCALE GENOMIC DNA]</scope>
    <source>
        <strain evidence="4 5">D216</strain>
    </source>
</reference>
<dbReference type="GeneID" id="41971796"/>
<dbReference type="Proteomes" id="UP000319257">
    <property type="component" value="Unassembled WGS sequence"/>
</dbReference>
<protein>
    <recommendedName>
        <fullName evidence="3">Rhamnogalacturonase A/B/Epimerase-like pectate lyase domain-containing protein</fullName>
    </recommendedName>
</protein>
<dbReference type="FunFam" id="2.160.20.10:FF:000043">
    <property type="entry name" value="Exo-beta-1,3-glucanase, putative"/>
    <property type="match status" value="1"/>
</dbReference>
<comment type="caution">
    <text evidence="4">The sequence shown here is derived from an EMBL/GenBank/DDBJ whole genome shotgun (WGS) entry which is preliminary data.</text>
</comment>
<feature type="domain" description="Rhamnogalacturonase A/B/Epimerase-like pectate lyase" evidence="3">
    <location>
        <begin position="536"/>
        <end position="759"/>
    </location>
</feature>
<sequence length="1625" mass="175050">MALLHSFLLLAALFSLDLGRHATLAQYQQDYTFVEATGKYFWQPKISDVPQEVIDIGPDYLVVLVYNCAYMRDICKNMVQFTITSRGQRLHPRSPELSRDTFAYDFSGRKRGSRNHARGLASCPGSWSNSHTCPEPDQRLPMRHDGQWYYRELEPGGTVTNLIKNYHTSTGIEYSKIRYTCDEFPPASWVEGGNGEDHDQPANTRCAAMRCAAGVKAEQDWQATAHTRLRADLQEVIAKKLNVQNFNERTSVAFFKFFPDNRVDGVAARIWTYIDVGNANAVENMTPVKQGFKRDVKGWNSTADPQGRTLWDLSFDELRALMDAGHGHEQQISANTSYVDWDMASTTPIELQNMEPRFRWDDEDEEYEDFFNVTRAKHYTERAPVPVKKAGAPHPNPDPAPRSVPAHVVTPLLKRASSSDIENARSIVAQAKAEAARLNGARFARPLRNVYGLAPGARDTKTLATGNSSINAGVTPLLRITPEIAKAAALVAEANSVAKHKNVTKRAAAAAGTYWMQGLARKGTVPWGNNASYVVFRNVLDYGAVGDGVTDDTKAINHAMKDGGRCGEKCNGSTTKNAIVYFPPGKYLISSTVPMPFGTQVIGDANNRPTLVASADFVGLGVLSTDEYTGGQGGREEYYINTANFYRQIRNIAIDITGAGANISCLHYQVAQATSLQNVELIASTDAATNQIGMYAENGSGGQISDVTFTGGKVGLYGGSQQFTAQRLTFKGCGIGVHVIWDWGWVWKSVTMTNVGIGFKLISDDGSGNIGSVSVLDSSFTGVATAALQIAPPNKAPGTGSTGVILENVKLSGVAAAVKDTAGKVWLDGSQGTVTEWTLGPTYEGTTTARTYTEGGKVGDYRRHSTLLDADGAYFERAKPQYEDKAVGDFVHIKDMGATGDGSTDDTAAFQAALYASQGKILFIDAGSYILTSTVVIPPGTKIVGETWSQLVASGSYFEDASHPKVLIQVGSVGSVGDVEIQDILFTTRGATAGLILIEWNIQAASKGSAGMWDCHARIGGATGSQLTPTECPPSTSGTDAGCSAASLMMRLTSQASGYFENVWLWGADHMIDDPLLDDPTNDMEQCSIYVARGFLIESTHATWLYATASEHSVFYQYNFHGAANIFAGMLQTESPYFQPTPPPPAPFKAVVGDFPGDPDYTCTAGNEFNGCDESWSTIITGSQDIFIAAAGIYTWFSTYAQTCIDGQQCQKVLMKLQDNSASVRIENLVTIGAKYMAVMDGQGILAADNMNGEAHPYWSQVTLLDVGSNGTTNFNELVWIDPKIWDMDKPSFTCLPPCLVQLPPYTAVTSTVNYPLMTVSDGTWTSTVTVAPLTISEWVLEVVTITAGGGGGGKKGKRAAQGFAEFTPVAASTPQWPSISYRGYDGQATTTAPSVAFPTPPAGVVARGVTPYQGTLDSPTVDQCFFYSTQCIPNPWMYCDVNEDQCAAAGDDGSEPGDDDENLDDLAVTCLAGSGAGDATIVSSSSSTTSTTTSTSPAPSPLETGNPNDNEVDCYNSGETTEDARMLSGGASFCHSIARDHFGPGYFHQSSYDFPYNGGVGFVRMVVSLQIADNCDWKFDLDECEHYLRVPADSCNCGGVDGKQGGVVSNKCYSFRIDPNRAFA</sequence>
<accession>A0A507BFB1</accession>
<name>A0A507BFB1_9PEZI</name>
<dbReference type="InterPro" id="IPR039279">
    <property type="entry name" value="QRT3-like"/>
</dbReference>
<dbReference type="PANTHER" id="PTHR33928:SF2">
    <property type="entry name" value="PECTATE LYASE SUPERFAMILY PROTEIN DOMAIN-CONTAINING PROTEIN-RELATED"/>
    <property type="match status" value="1"/>
</dbReference>
<dbReference type="EMBL" id="SKBQ01000020">
    <property type="protein sequence ID" value="TPX15651.1"/>
    <property type="molecule type" value="Genomic_DNA"/>
</dbReference>
<dbReference type="InterPro" id="IPR012334">
    <property type="entry name" value="Pectin_lyas_fold"/>
</dbReference>